<dbReference type="CDD" id="cd04301">
    <property type="entry name" value="NAT_SF"/>
    <property type="match status" value="1"/>
</dbReference>
<feature type="domain" description="N-acetyltransferase" evidence="1">
    <location>
        <begin position="250"/>
        <end position="393"/>
    </location>
</feature>
<dbReference type="InterPro" id="IPR000182">
    <property type="entry name" value="GNAT_dom"/>
</dbReference>
<dbReference type="EMBL" id="CP015601">
    <property type="protein sequence ID" value="ANF89307.1"/>
    <property type="molecule type" value="Genomic_DNA"/>
</dbReference>
<geneLocation type="plasmid" evidence="3">
    <name>pp27494_1</name>
</geneLocation>
<dbReference type="SUPFAM" id="SSF55729">
    <property type="entry name" value="Acyl-CoA N-acyltransferases (Nat)"/>
    <property type="match status" value="1"/>
</dbReference>
<evidence type="ECO:0000259" key="1">
    <source>
        <dbReference type="PROSITE" id="PS51186"/>
    </source>
</evidence>
<dbReference type="AlphaFoldDB" id="A0A172Z9X0"/>
<evidence type="ECO:0000313" key="2">
    <source>
        <dbReference type="EMBL" id="ANF89307.1"/>
    </source>
</evidence>
<dbReference type="Pfam" id="PF00583">
    <property type="entry name" value="Acetyltransf_1"/>
    <property type="match status" value="1"/>
</dbReference>
<dbReference type="InterPro" id="IPR016181">
    <property type="entry name" value="Acyl_CoA_acyltransferase"/>
</dbReference>
<protein>
    <recommendedName>
        <fullName evidence="1">N-acetyltransferase domain-containing protein</fullName>
    </recommendedName>
</protein>
<dbReference type="Gene3D" id="3.40.630.30">
    <property type="match status" value="1"/>
</dbReference>
<dbReference type="Proteomes" id="UP000077829">
    <property type="component" value="Plasmid pP27494_1"/>
</dbReference>
<organism evidence="2 3">
    <name type="scientific">Pseudomonas antarctica</name>
    <dbReference type="NCBI Taxonomy" id="219572"/>
    <lineage>
        <taxon>Bacteria</taxon>
        <taxon>Pseudomonadati</taxon>
        <taxon>Pseudomonadota</taxon>
        <taxon>Gammaproteobacteria</taxon>
        <taxon>Pseudomonadales</taxon>
        <taxon>Pseudomonadaceae</taxon>
        <taxon>Pseudomonas</taxon>
    </lineage>
</organism>
<dbReference type="PATRIC" id="fig|219572.3.peg.6166"/>
<keyword evidence="2" id="KW-0614">Plasmid</keyword>
<proteinExistence type="predicted"/>
<gene>
    <name evidence="2" type="ORF">A7J50_6007</name>
</gene>
<dbReference type="PROSITE" id="PS51186">
    <property type="entry name" value="GNAT"/>
    <property type="match status" value="1"/>
</dbReference>
<dbReference type="RefSeq" id="WP_082896009.1">
    <property type="nucleotide sequence ID" value="NZ_CP015601.1"/>
</dbReference>
<sequence>MNPYQVNPYARANHGHVSAPASSNLLDIRGSSLPLNKASCNWLDSISPPHLGASIKHALLGLPQSLTPVSGGPADVYALKFLDNQHEREVRLNLTAHTGELALGAVQLAPDQVVKPGGPVAPGPHASFQAKLWFMDHLLNLSNANPAIDSHKLAEQLSGADQTARDLGALHQQASKLSKDRASLANNLSFARSPAERDQMQRNITQIDRSLTQLQTQKGQLEKHFLLFQTRFDFVNRGAPPLNVSKGANNPYKAEVKAFLKDLHENDRDSFRKRFDDLRPRDVDLSYYDKVLLVFHGNKVIGMADCTRDDEMTPKTATINSVVHRDYQKLNVGKILTESRDQVLLSEGYSYKSGGIYRTNTDQIDRLRRNGWHETASSVNDPGEMRYFWKALDPKFANSPPREL</sequence>
<dbReference type="GO" id="GO:0016747">
    <property type="term" value="F:acyltransferase activity, transferring groups other than amino-acyl groups"/>
    <property type="evidence" value="ECO:0007669"/>
    <property type="project" value="InterPro"/>
</dbReference>
<dbReference type="KEGG" id="panr:A7J50_6007"/>
<reference evidence="2 3" key="1">
    <citation type="submission" date="2016-05" db="EMBL/GenBank/DDBJ databases">
        <title>Complete genome sequence of Pseudomonas antarctica PAMC 27494.</title>
        <authorList>
            <person name="Lee J."/>
        </authorList>
    </citation>
    <scope>NUCLEOTIDE SEQUENCE [LARGE SCALE GENOMIC DNA]</scope>
    <source>
        <strain evidence="2 3">PAMC 27494</strain>
        <plasmid evidence="3">Plasmid pp27494_1</plasmid>
    </source>
</reference>
<name>A0A172Z9X0_9PSED</name>
<evidence type="ECO:0000313" key="3">
    <source>
        <dbReference type="Proteomes" id="UP000077829"/>
    </source>
</evidence>
<accession>A0A172Z9X0</accession>